<comment type="similarity">
    <text evidence="5">Belongs to the D-isomer specific 2-hydroxyacid dehydrogenase family. GhrB subfamily.</text>
</comment>
<dbReference type="InterPro" id="IPR006139">
    <property type="entry name" value="D-isomer_2_OHA_DH_cat_dom"/>
</dbReference>
<dbReference type="CDD" id="cd05301">
    <property type="entry name" value="GDH"/>
    <property type="match status" value="1"/>
</dbReference>
<dbReference type="Pfam" id="PF02826">
    <property type="entry name" value="2-Hacid_dh_C"/>
    <property type="match status" value="1"/>
</dbReference>
<comment type="catalytic activity">
    <reaction evidence="3">
        <text>(R)-glycerate + NADP(+) = 3-hydroxypyruvate + NADPH + H(+)</text>
        <dbReference type="Rhea" id="RHEA:18657"/>
        <dbReference type="ChEBI" id="CHEBI:15378"/>
        <dbReference type="ChEBI" id="CHEBI:16659"/>
        <dbReference type="ChEBI" id="CHEBI:17180"/>
        <dbReference type="ChEBI" id="CHEBI:57783"/>
        <dbReference type="ChEBI" id="CHEBI:58349"/>
        <dbReference type="EC" id="1.1.1.81"/>
    </reaction>
</comment>
<sequence length="320" mass="34845">MKPKVVLTGKTWPIPFAKLQEHCDVQHWEGPGPIPRELLKVWLEDAEGLLSVNHGTKVDEDLLDAAPKLRVIAQSGVGYDNIDVAACTKKGIPFGNTPGVLVEATADLTFGILLSAMRRIHEGWGWVRTGQWREVMGTDLYGKTLGIYGMGDIGSAVAKRAQASGMQIIYHNRTRKQDDGHLGARYVSFDGLLEEADCIIVLVPLSEQSRGMFGKEQFDRMKSTAYFVNASRGPVVQTEALYDALKHNNIAYAALDVTDPEPLPGDHPLLGLSNILVTPHIGSATYETRNSMAMLAVDNLLAGLAKKALPACVNPSVNYI</sequence>
<dbReference type="PANTHER" id="PTHR10996">
    <property type="entry name" value="2-HYDROXYACID DEHYDROGENASE-RELATED"/>
    <property type="match status" value="1"/>
</dbReference>
<evidence type="ECO:0000256" key="3">
    <source>
        <dbReference type="ARBA" id="ARBA00052239"/>
    </source>
</evidence>
<gene>
    <name evidence="12" type="ORF">DFP97_108143</name>
</gene>
<proteinExistence type="inferred from homology"/>
<dbReference type="GO" id="GO:0016618">
    <property type="term" value="F:hydroxypyruvate reductase [NAD(P)H] activity"/>
    <property type="evidence" value="ECO:0007669"/>
    <property type="project" value="UniProtKB-EC"/>
</dbReference>
<dbReference type="Pfam" id="PF00389">
    <property type="entry name" value="2-Hacid_dh"/>
    <property type="match status" value="1"/>
</dbReference>
<evidence type="ECO:0000256" key="2">
    <source>
        <dbReference type="ARBA" id="ARBA00051801"/>
    </source>
</evidence>
<evidence type="ECO:0000313" key="12">
    <source>
        <dbReference type="EMBL" id="RCW47528.1"/>
    </source>
</evidence>
<evidence type="ECO:0000256" key="1">
    <source>
        <dbReference type="ARBA" id="ARBA00023002"/>
    </source>
</evidence>
<feature type="domain" description="D-isomer specific 2-hydroxyacid dehydrogenase NAD-binding" evidence="11">
    <location>
        <begin position="111"/>
        <end position="282"/>
    </location>
</feature>
<keyword evidence="1 9" id="KW-0560">Oxidoreductase</keyword>
<dbReference type="GO" id="GO:0005829">
    <property type="term" value="C:cytosol"/>
    <property type="evidence" value="ECO:0007669"/>
    <property type="project" value="TreeGrafter"/>
</dbReference>
<organism evidence="12 13">
    <name type="scientific">Paenibacillus prosopidis</name>
    <dbReference type="NCBI Taxonomy" id="630520"/>
    <lineage>
        <taxon>Bacteria</taxon>
        <taxon>Bacillati</taxon>
        <taxon>Bacillota</taxon>
        <taxon>Bacilli</taxon>
        <taxon>Bacillales</taxon>
        <taxon>Paenibacillaceae</taxon>
        <taxon>Paenibacillus</taxon>
    </lineage>
</organism>
<dbReference type="InterPro" id="IPR050223">
    <property type="entry name" value="D-isomer_2-hydroxyacid_DH"/>
</dbReference>
<dbReference type="EC" id="1.1.1.81" evidence="7"/>
<evidence type="ECO:0000256" key="5">
    <source>
        <dbReference type="ARBA" id="ARBA00061278"/>
    </source>
</evidence>
<dbReference type="RefSeq" id="WP_114380870.1">
    <property type="nucleotide sequence ID" value="NZ_QPJD01000008.1"/>
</dbReference>
<dbReference type="FunFam" id="3.40.50.720:FF:000026">
    <property type="entry name" value="Glyoxylate/hydroxypyruvate reductase B"/>
    <property type="match status" value="1"/>
</dbReference>
<dbReference type="OrthoDB" id="9805416at2"/>
<protein>
    <recommendedName>
        <fullName evidence="8">Glyoxylate/hydroxypyruvate reductase B</fullName>
        <ecNumber evidence="6">1.1.1.79</ecNumber>
        <ecNumber evidence="7">1.1.1.81</ecNumber>
    </recommendedName>
</protein>
<dbReference type="SUPFAM" id="SSF52283">
    <property type="entry name" value="Formate/glycerate dehydrogenase catalytic domain-like"/>
    <property type="match status" value="1"/>
</dbReference>
<name>A0A368W2N4_9BACL</name>
<dbReference type="EC" id="1.1.1.79" evidence="6"/>
<evidence type="ECO:0000256" key="9">
    <source>
        <dbReference type="RuleBase" id="RU003719"/>
    </source>
</evidence>
<keyword evidence="13" id="KW-1185">Reference proteome</keyword>
<dbReference type="GO" id="GO:0051287">
    <property type="term" value="F:NAD binding"/>
    <property type="evidence" value="ECO:0007669"/>
    <property type="project" value="InterPro"/>
</dbReference>
<dbReference type="EMBL" id="QPJD01000008">
    <property type="protein sequence ID" value="RCW47528.1"/>
    <property type="molecule type" value="Genomic_DNA"/>
</dbReference>
<dbReference type="AlphaFoldDB" id="A0A368W2N4"/>
<comment type="caution">
    <text evidence="12">The sequence shown here is derived from an EMBL/GenBank/DDBJ whole genome shotgun (WGS) entry which is preliminary data.</text>
</comment>
<accession>A0A368W2N4</accession>
<evidence type="ECO:0000256" key="8">
    <source>
        <dbReference type="ARBA" id="ARBA00073362"/>
    </source>
</evidence>
<evidence type="ECO:0000259" key="10">
    <source>
        <dbReference type="Pfam" id="PF00389"/>
    </source>
</evidence>
<reference evidence="12 13" key="1">
    <citation type="submission" date="2018-07" db="EMBL/GenBank/DDBJ databases">
        <title>Genomic Encyclopedia of Type Strains, Phase III (KMG-III): the genomes of soil and plant-associated and newly described type strains.</title>
        <authorList>
            <person name="Whitman W."/>
        </authorList>
    </citation>
    <scope>NUCLEOTIDE SEQUENCE [LARGE SCALE GENOMIC DNA]</scope>
    <source>
        <strain evidence="12 13">CECT 7506</strain>
    </source>
</reference>
<feature type="domain" description="D-isomer specific 2-hydroxyacid dehydrogenase catalytic" evidence="10">
    <location>
        <begin position="19"/>
        <end position="314"/>
    </location>
</feature>
<dbReference type="InterPro" id="IPR006140">
    <property type="entry name" value="D-isomer_DH_NAD-bd"/>
</dbReference>
<evidence type="ECO:0000313" key="13">
    <source>
        <dbReference type="Proteomes" id="UP000252415"/>
    </source>
</evidence>
<evidence type="ECO:0000256" key="4">
    <source>
        <dbReference type="ARBA" id="ARBA00052769"/>
    </source>
</evidence>
<evidence type="ECO:0000256" key="6">
    <source>
        <dbReference type="ARBA" id="ARBA00066661"/>
    </source>
</evidence>
<dbReference type="SUPFAM" id="SSF51735">
    <property type="entry name" value="NAD(P)-binding Rossmann-fold domains"/>
    <property type="match status" value="1"/>
</dbReference>
<dbReference type="Proteomes" id="UP000252415">
    <property type="component" value="Unassembled WGS sequence"/>
</dbReference>
<dbReference type="PANTHER" id="PTHR10996:SF257">
    <property type="entry name" value="GLYOXYLATE REDUCTASE 1"/>
    <property type="match status" value="1"/>
</dbReference>
<dbReference type="Gene3D" id="3.40.50.720">
    <property type="entry name" value="NAD(P)-binding Rossmann-like Domain"/>
    <property type="match status" value="2"/>
</dbReference>
<dbReference type="GO" id="GO:0030267">
    <property type="term" value="F:glyoxylate reductase (NADPH) activity"/>
    <property type="evidence" value="ECO:0007669"/>
    <property type="project" value="UniProtKB-EC"/>
</dbReference>
<evidence type="ECO:0000259" key="11">
    <source>
        <dbReference type="Pfam" id="PF02826"/>
    </source>
</evidence>
<comment type="catalytic activity">
    <reaction evidence="4">
        <text>glycolate + NADP(+) = glyoxylate + NADPH + H(+)</text>
        <dbReference type="Rhea" id="RHEA:10992"/>
        <dbReference type="ChEBI" id="CHEBI:15378"/>
        <dbReference type="ChEBI" id="CHEBI:29805"/>
        <dbReference type="ChEBI" id="CHEBI:36655"/>
        <dbReference type="ChEBI" id="CHEBI:57783"/>
        <dbReference type="ChEBI" id="CHEBI:58349"/>
        <dbReference type="EC" id="1.1.1.79"/>
    </reaction>
</comment>
<dbReference type="InterPro" id="IPR036291">
    <property type="entry name" value="NAD(P)-bd_dom_sf"/>
</dbReference>
<comment type="catalytic activity">
    <reaction evidence="2">
        <text>(R)-glycerate + NAD(+) = 3-hydroxypyruvate + NADH + H(+)</text>
        <dbReference type="Rhea" id="RHEA:17905"/>
        <dbReference type="ChEBI" id="CHEBI:15378"/>
        <dbReference type="ChEBI" id="CHEBI:16659"/>
        <dbReference type="ChEBI" id="CHEBI:17180"/>
        <dbReference type="ChEBI" id="CHEBI:57540"/>
        <dbReference type="ChEBI" id="CHEBI:57945"/>
        <dbReference type="EC" id="1.1.1.81"/>
    </reaction>
</comment>
<evidence type="ECO:0000256" key="7">
    <source>
        <dbReference type="ARBA" id="ARBA00066674"/>
    </source>
</evidence>